<dbReference type="InterPro" id="IPR051015">
    <property type="entry name" value="EvgA-like"/>
</dbReference>
<dbReference type="Proteomes" id="UP000680348">
    <property type="component" value="Unassembled WGS sequence"/>
</dbReference>
<dbReference type="PROSITE" id="PS00622">
    <property type="entry name" value="HTH_LUXR_1"/>
    <property type="match status" value="1"/>
</dbReference>
<dbReference type="GO" id="GO:0006355">
    <property type="term" value="P:regulation of DNA-templated transcription"/>
    <property type="evidence" value="ECO:0007669"/>
    <property type="project" value="InterPro"/>
</dbReference>
<dbReference type="EMBL" id="JAGWCR010000006">
    <property type="protein sequence ID" value="MBS3649441.1"/>
    <property type="molecule type" value="Genomic_DNA"/>
</dbReference>
<dbReference type="Pfam" id="PF00196">
    <property type="entry name" value="GerE"/>
    <property type="match status" value="1"/>
</dbReference>
<dbReference type="PANTHER" id="PTHR45566:SF1">
    <property type="entry name" value="HTH-TYPE TRANSCRIPTIONAL REGULATOR YHJB-RELATED"/>
    <property type="match status" value="1"/>
</dbReference>
<proteinExistence type="predicted"/>
<sequence length="252" mass="26981">MAYFHTSDSWRESVQPVSSEFPLDQGTLSSLSPGEPLASKSLIIIVDKRALERECLARGLVEHNPSLDITAVGSLDELRSVPAEFEATAVLVVIVGRKLTDSSVRAELASFVSDMGSVPLIVVADSDEPSEILAALEAGARGYIPTSVKVRVAAEAIALARAGGIFVPASSILALRELIHASATSARPLSGMFTAREAAVAEALRRGKANKIIAYELSLCESTVKVHIRNIMKKLKATNRTEVAYKLREMVL</sequence>
<dbReference type="GO" id="GO:0003677">
    <property type="term" value="F:DNA binding"/>
    <property type="evidence" value="ECO:0007669"/>
    <property type="project" value="InterPro"/>
</dbReference>
<dbReference type="PROSITE" id="PS50043">
    <property type="entry name" value="HTH_LUXR_2"/>
    <property type="match status" value="1"/>
</dbReference>
<dbReference type="Gene3D" id="3.40.50.2300">
    <property type="match status" value="1"/>
</dbReference>
<dbReference type="CDD" id="cd06170">
    <property type="entry name" value="LuxR_C_like"/>
    <property type="match status" value="1"/>
</dbReference>
<name>A0A942DXP9_9HYPH</name>
<dbReference type="PANTHER" id="PTHR45566">
    <property type="entry name" value="HTH-TYPE TRANSCRIPTIONAL REGULATOR YHJB-RELATED"/>
    <property type="match status" value="1"/>
</dbReference>
<dbReference type="RefSeq" id="WP_188255006.1">
    <property type="nucleotide sequence ID" value="NZ_JABVCF010000006.1"/>
</dbReference>
<protein>
    <submittedName>
        <fullName evidence="2">Response regulator transcription factor</fullName>
    </submittedName>
</protein>
<evidence type="ECO:0000313" key="3">
    <source>
        <dbReference type="Proteomes" id="UP000680348"/>
    </source>
</evidence>
<dbReference type="InterPro" id="IPR011006">
    <property type="entry name" value="CheY-like_superfamily"/>
</dbReference>
<reference evidence="2" key="1">
    <citation type="submission" date="2021-04" db="EMBL/GenBank/DDBJ databases">
        <title>Pseudaminobacter soli sp. nov., isolated from paddy soil contaminated by heavy metals.</title>
        <authorList>
            <person name="Zhang K."/>
        </authorList>
    </citation>
    <scope>NUCLEOTIDE SEQUENCE</scope>
    <source>
        <strain evidence="2">19-2017</strain>
    </source>
</reference>
<dbReference type="SUPFAM" id="SSF52172">
    <property type="entry name" value="CheY-like"/>
    <property type="match status" value="1"/>
</dbReference>
<dbReference type="SMART" id="SM00421">
    <property type="entry name" value="HTH_LUXR"/>
    <property type="match status" value="1"/>
</dbReference>
<dbReference type="AlphaFoldDB" id="A0A942DXP9"/>
<dbReference type="PRINTS" id="PR00038">
    <property type="entry name" value="HTHLUXR"/>
</dbReference>
<keyword evidence="3" id="KW-1185">Reference proteome</keyword>
<comment type="caution">
    <text evidence="2">The sequence shown here is derived from an EMBL/GenBank/DDBJ whole genome shotgun (WGS) entry which is preliminary data.</text>
</comment>
<evidence type="ECO:0000259" key="1">
    <source>
        <dbReference type="PROSITE" id="PS50043"/>
    </source>
</evidence>
<evidence type="ECO:0000313" key="2">
    <source>
        <dbReference type="EMBL" id="MBS3649441.1"/>
    </source>
</evidence>
<accession>A0A942DXP9</accession>
<dbReference type="InterPro" id="IPR016032">
    <property type="entry name" value="Sig_transdc_resp-reg_C-effctor"/>
</dbReference>
<dbReference type="SUPFAM" id="SSF46894">
    <property type="entry name" value="C-terminal effector domain of the bipartite response regulators"/>
    <property type="match status" value="1"/>
</dbReference>
<organism evidence="2 3">
    <name type="scientific">Pseudaminobacter soli</name>
    <name type="common">ex Zhang et al. 2022</name>
    <dbReference type="NCBI Taxonomy" id="2831468"/>
    <lineage>
        <taxon>Bacteria</taxon>
        <taxon>Pseudomonadati</taxon>
        <taxon>Pseudomonadota</taxon>
        <taxon>Alphaproteobacteria</taxon>
        <taxon>Hyphomicrobiales</taxon>
        <taxon>Phyllobacteriaceae</taxon>
        <taxon>Pseudaminobacter</taxon>
    </lineage>
</organism>
<gene>
    <name evidence="2" type="ORF">KEU06_12565</name>
</gene>
<dbReference type="InterPro" id="IPR000792">
    <property type="entry name" value="Tscrpt_reg_LuxR_C"/>
</dbReference>
<feature type="domain" description="HTH luxR-type" evidence="1">
    <location>
        <begin position="186"/>
        <end position="251"/>
    </location>
</feature>